<evidence type="ECO:0000256" key="3">
    <source>
        <dbReference type="ARBA" id="ARBA00022692"/>
    </source>
</evidence>
<keyword evidence="11" id="KW-1185">Reference proteome</keyword>
<proteinExistence type="inferred from homology"/>
<dbReference type="SMART" id="SM01320">
    <property type="entry name" value="TRP_N"/>
    <property type="match status" value="1"/>
</dbReference>
<keyword evidence="4" id="KW-0732">Signal</keyword>
<dbReference type="InterPro" id="IPR032800">
    <property type="entry name" value="TRP_N"/>
</dbReference>
<feature type="transmembrane region" description="Helical" evidence="8">
    <location>
        <begin position="491"/>
        <end position="513"/>
    </location>
</feature>
<feature type="region of interest" description="Disordered" evidence="7">
    <location>
        <begin position="892"/>
        <end position="912"/>
    </location>
</feature>
<feature type="compositionally biased region" description="Basic and acidic residues" evidence="7">
    <location>
        <begin position="1048"/>
        <end position="1062"/>
    </location>
</feature>
<evidence type="ECO:0000256" key="8">
    <source>
        <dbReference type="SAM" id="Phobius"/>
    </source>
</evidence>
<feature type="region of interest" description="Disordered" evidence="7">
    <location>
        <begin position="986"/>
        <end position="1202"/>
    </location>
</feature>
<evidence type="ECO:0000259" key="9">
    <source>
        <dbReference type="SMART" id="SM01320"/>
    </source>
</evidence>
<feature type="compositionally biased region" description="Acidic residues" evidence="7">
    <location>
        <begin position="1032"/>
        <end position="1044"/>
    </location>
</feature>
<feature type="compositionally biased region" description="Polar residues" evidence="7">
    <location>
        <begin position="1111"/>
        <end position="1122"/>
    </location>
</feature>
<evidence type="ECO:0000256" key="6">
    <source>
        <dbReference type="ARBA" id="ARBA00023136"/>
    </source>
</evidence>
<evidence type="ECO:0000256" key="4">
    <source>
        <dbReference type="ARBA" id="ARBA00022729"/>
    </source>
</evidence>
<dbReference type="GO" id="GO:0016020">
    <property type="term" value="C:membrane"/>
    <property type="evidence" value="ECO:0007669"/>
    <property type="project" value="UniProtKB-SubCell"/>
</dbReference>
<keyword evidence="5 8" id="KW-1133">Transmembrane helix</keyword>
<comment type="similarity">
    <text evidence="2">Belongs to the transient receptor potential (TRP) ion channel family.</text>
</comment>
<gene>
    <name evidence="10" type="ORF">B0J13DRAFT_76234</name>
</gene>
<dbReference type="InterPro" id="IPR010308">
    <property type="entry name" value="TRP_C"/>
</dbReference>
<feature type="region of interest" description="Disordered" evidence="7">
    <location>
        <begin position="1"/>
        <end position="48"/>
    </location>
</feature>
<dbReference type="EMBL" id="JAGMUU010000015">
    <property type="protein sequence ID" value="KAH7137275.1"/>
    <property type="molecule type" value="Genomic_DNA"/>
</dbReference>
<evidence type="ECO:0000313" key="11">
    <source>
        <dbReference type="Proteomes" id="UP000717696"/>
    </source>
</evidence>
<feature type="transmembrane region" description="Helical" evidence="8">
    <location>
        <begin position="599"/>
        <end position="619"/>
    </location>
</feature>
<feature type="transmembrane region" description="Helical" evidence="8">
    <location>
        <begin position="444"/>
        <end position="470"/>
    </location>
</feature>
<feature type="transmembrane region" description="Helical" evidence="8">
    <location>
        <begin position="631"/>
        <end position="650"/>
    </location>
</feature>
<evidence type="ECO:0000256" key="2">
    <source>
        <dbReference type="ARBA" id="ARBA00010642"/>
    </source>
</evidence>
<feature type="compositionally biased region" description="Polar residues" evidence="7">
    <location>
        <begin position="793"/>
        <end position="813"/>
    </location>
</feature>
<dbReference type="InterPro" id="IPR040241">
    <property type="entry name" value="TRP_Flc/Pkd2-like"/>
</dbReference>
<dbReference type="Pfam" id="PF14558">
    <property type="entry name" value="TRP_N"/>
    <property type="match status" value="1"/>
</dbReference>
<evidence type="ECO:0000313" key="10">
    <source>
        <dbReference type="EMBL" id="KAH7137275.1"/>
    </source>
</evidence>
<feature type="region of interest" description="Disordered" evidence="7">
    <location>
        <begin position="866"/>
        <end position="885"/>
    </location>
</feature>
<feature type="transmembrane region" description="Helical" evidence="8">
    <location>
        <begin position="311"/>
        <end position="333"/>
    </location>
</feature>
<feature type="transmembrane region" description="Helical" evidence="8">
    <location>
        <begin position="103"/>
        <end position="124"/>
    </location>
</feature>
<dbReference type="GO" id="GO:0055085">
    <property type="term" value="P:transmembrane transport"/>
    <property type="evidence" value="ECO:0007669"/>
    <property type="project" value="TreeGrafter"/>
</dbReference>
<name>A0A9P9EG69_9HYPO</name>
<accession>A0A9P9EG69</accession>
<dbReference type="AlphaFoldDB" id="A0A9P9EG69"/>
<dbReference type="Pfam" id="PF06011">
    <property type="entry name" value="TRP"/>
    <property type="match status" value="2"/>
</dbReference>
<feature type="domain" description="ML-like" evidence="9">
    <location>
        <begin position="117"/>
        <end position="305"/>
    </location>
</feature>
<sequence>MRPSAGGARPLDHHFHHHPHDLHQHHDYQPHHSQPTRRHAAQPSISKPYCSVPTTLATTVDSRPSPMLAPLQRRLSSIMAGTSAKQRAWRSRLSTVSRMSSNLLLVVFLAVLAISPAAAVRLPIQNCLDESYRRSENHPLQWLPLEIDAVFDTQNDNHRLQVIVWGNVTGSQNPSFDPPAAGDPYWTDKNETVGKIIRSANPDSKNAKATTLIRSLNFLSYEPFRDPVDFCTEGLANASCPLSPIFDTTNMSIPYELPSINVSYDLFSSYSFASIDANFLIIYGDTQATDIGCISAIITPDLGGLTVPLKVLPLVILLFTGFAILFSAIYSPWGSADIFHWTSNYGRDADLLRLVTPGFGDCLQYIQFVALTGGLTLEYPGFYQPIVSQMAWSTLMFNESFVAGAPSWQSVVDGVYVTNGTYGLQRVGQLVGMAEVEDIWAGTMIWLCVCIAGVTVLIQAGFLIQWLYRIIRNTPEEDLRAKNIPFSVGNVVRIVFIFFLLPIVALSCFQLVVAGHSPASTVALAVVTIVLLIVFACYLFWLIIKTRPKSFLFDDLPTVLLYGPLYNTYSDEAAAYALIPVLVTFIRGVAIGAVQPSGIAQVVLLAICEVIQILSIHAFRPFQSATSMNAYHTMFCSLRLISILLMVAFLPSLGVTEGQKGWIGYVILGIHAVALIFGFFLSALQTIVEVVARMLGAGGDDVRGQTRGGLSKIFGMRQLSRRVTHRTGPSRASQLSTAAMLDADDSGKSGYAMPSGRVRSESGASLGGMLAHHRQSSALDSIDAYSGMPRNMDSGSSYMPDTPGEASTFSFLPSPTAARHHPSASVPDASDVPGPYYRPPRRRRETLNDSSNPDLPLGFVNADSKRFSQTGLGTPAGLETPAESADMGAEISRGATPAPPGGHSQLSFPPNRPDYATREVDFYYGVRGPALNSDGPGRRLGTGPADPFSPVATASGWIRNMFGAKTKEKSKGFEVVRSARAPAMMARNGVPHGESPPEGIPVAMGVLRNGPIDSDDDDEPPTRSPRHQQGDLLDDNGDPQDSEPESPVAERTHPFRDDERIPRQPTRALSKNPHNAVLRQVAADMDLPDIPRKSSKRASGSHERQGHAPTLSLNMPGSSLSFENRVKDSDSVSQSSSRHRATLSASSRLPFERTASQKRLSSNSSMDFPGEFTQVELQGGREERPASFGTVRHHGISRVDPLHREVDLLGSSAELVIDEPRRPRT</sequence>
<dbReference type="Proteomes" id="UP000717696">
    <property type="component" value="Unassembled WGS sequence"/>
</dbReference>
<evidence type="ECO:0000256" key="1">
    <source>
        <dbReference type="ARBA" id="ARBA00004141"/>
    </source>
</evidence>
<organism evidence="10 11">
    <name type="scientific">Dactylonectria estremocensis</name>
    <dbReference type="NCBI Taxonomy" id="1079267"/>
    <lineage>
        <taxon>Eukaryota</taxon>
        <taxon>Fungi</taxon>
        <taxon>Dikarya</taxon>
        <taxon>Ascomycota</taxon>
        <taxon>Pezizomycotina</taxon>
        <taxon>Sordariomycetes</taxon>
        <taxon>Hypocreomycetidae</taxon>
        <taxon>Hypocreales</taxon>
        <taxon>Nectriaceae</taxon>
        <taxon>Dactylonectria</taxon>
    </lineage>
</organism>
<evidence type="ECO:0000256" key="7">
    <source>
        <dbReference type="SAM" id="MobiDB-lite"/>
    </source>
</evidence>
<feature type="compositionally biased region" description="Basic and acidic residues" evidence="7">
    <location>
        <begin position="21"/>
        <end position="30"/>
    </location>
</feature>
<dbReference type="OrthoDB" id="5312224at2759"/>
<feature type="region of interest" description="Disordered" evidence="7">
    <location>
        <begin position="784"/>
        <end position="861"/>
    </location>
</feature>
<keyword evidence="3 8" id="KW-0812">Transmembrane</keyword>
<reference evidence="10" key="1">
    <citation type="journal article" date="2021" name="Nat. Commun.">
        <title>Genetic determinants of endophytism in the Arabidopsis root mycobiome.</title>
        <authorList>
            <person name="Mesny F."/>
            <person name="Miyauchi S."/>
            <person name="Thiergart T."/>
            <person name="Pickel B."/>
            <person name="Atanasova L."/>
            <person name="Karlsson M."/>
            <person name="Huettel B."/>
            <person name="Barry K.W."/>
            <person name="Haridas S."/>
            <person name="Chen C."/>
            <person name="Bauer D."/>
            <person name="Andreopoulos W."/>
            <person name="Pangilinan J."/>
            <person name="LaButti K."/>
            <person name="Riley R."/>
            <person name="Lipzen A."/>
            <person name="Clum A."/>
            <person name="Drula E."/>
            <person name="Henrissat B."/>
            <person name="Kohler A."/>
            <person name="Grigoriev I.V."/>
            <person name="Martin F.M."/>
            <person name="Hacquard S."/>
        </authorList>
    </citation>
    <scope>NUCLEOTIDE SEQUENCE</scope>
    <source>
        <strain evidence="10">MPI-CAGE-AT-0021</strain>
    </source>
</reference>
<feature type="transmembrane region" description="Helical" evidence="8">
    <location>
        <begin position="662"/>
        <end position="684"/>
    </location>
</feature>
<evidence type="ECO:0000256" key="5">
    <source>
        <dbReference type="ARBA" id="ARBA00022989"/>
    </source>
</evidence>
<comment type="subcellular location">
    <subcellularLocation>
        <location evidence="1">Membrane</location>
        <topology evidence="1">Multi-pass membrane protein</topology>
    </subcellularLocation>
</comment>
<dbReference type="PANTHER" id="PTHR31145">
    <property type="entry name" value="INTEGRAL MEMBRANE PROTEIN (AFU_ORTHOLOGUE AFUA_7G01610)"/>
    <property type="match status" value="1"/>
</dbReference>
<protein>
    <recommendedName>
        <fullName evidence="9">ML-like domain-containing protein</fullName>
    </recommendedName>
</protein>
<feature type="compositionally biased region" description="Polar residues" evidence="7">
    <location>
        <begin position="1157"/>
        <end position="1166"/>
    </location>
</feature>
<dbReference type="PANTHER" id="PTHR31145:SF6">
    <property type="entry name" value="INTEGRAL MEMBRANE PROTEIN (AFU_ORTHOLOGUE AFUA_7G01610)"/>
    <property type="match status" value="1"/>
</dbReference>
<comment type="caution">
    <text evidence="10">The sequence shown here is derived from an EMBL/GenBank/DDBJ whole genome shotgun (WGS) entry which is preliminary data.</text>
</comment>
<feature type="transmembrane region" description="Helical" evidence="8">
    <location>
        <begin position="519"/>
        <end position="544"/>
    </location>
</feature>
<keyword evidence="6 8" id="KW-0472">Membrane</keyword>